<keyword evidence="3" id="KW-1185">Reference proteome</keyword>
<dbReference type="Pfam" id="PF13358">
    <property type="entry name" value="DDE_3"/>
    <property type="match status" value="1"/>
</dbReference>
<name>A0A225VMT3_9STRA</name>
<dbReference type="AlphaFoldDB" id="A0A225VMT3"/>
<dbReference type="InterPro" id="IPR036397">
    <property type="entry name" value="RNaseH_sf"/>
</dbReference>
<gene>
    <name evidence="2" type="ORF">PHMEG_00020987</name>
</gene>
<sequence length="152" mass="17006">MHVQGGLSPKNGIVLMRTHDGSIRKEENARFVADLFVAARGTDEYHEQNSSNKVVVVADNASAHSQVEAFVCNMDVADGMFNVSKLVLLRLAPYNPMLNPIKGCWTVLKTRLKRFVAERKEELLVRGKYDTFTDHRMAIMKGAIYIAKPAIT</sequence>
<dbReference type="OrthoDB" id="95648at2759"/>
<evidence type="ECO:0000313" key="3">
    <source>
        <dbReference type="Proteomes" id="UP000198211"/>
    </source>
</evidence>
<dbReference type="Gene3D" id="3.30.420.10">
    <property type="entry name" value="Ribonuclease H-like superfamily/Ribonuclease H"/>
    <property type="match status" value="1"/>
</dbReference>
<reference evidence="3" key="1">
    <citation type="submission" date="2017-03" db="EMBL/GenBank/DDBJ databases">
        <title>Phytopthora megakarya and P. palmivora, two closely related causual agents of cacao black pod achieved similar genome size and gene model numbers by different mechanisms.</title>
        <authorList>
            <person name="Ali S."/>
            <person name="Shao J."/>
            <person name="Larry D.J."/>
            <person name="Kronmiller B."/>
            <person name="Shen D."/>
            <person name="Strem M.D."/>
            <person name="Melnick R.L."/>
            <person name="Guiltinan M.J."/>
            <person name="Tyler B.M."/>
            <person name="Meinhardt L.W."/>
            <person name="Bailey B.A."/>
        </authorList>
    </citation>
    <scope>NUCLEOTIDE SEQUENCE [LARGE SCALE GENOMIC DNA]</scope>
    <source>
        <strain evidence="3">zdho120</strain>
    </source>
</reference>
<evidence type="ECO:0000259" key="1">
    <source>
        <dbReference type="Pfam" id="PF13358"/>
    </source>
</evidence>
<proteinExistence type="predicted"/>
<dbReference type="GO" id="GO:0003676">
    <property type="term" value="F:nucleic acid binding"/>
    <property type="evidence" value="ECO:0007669"/>
    <property type="project" value="InterPro"/>
</dbReference>
<protein>
    <recommendedName>
        <fullName evidence="1">Tc1-like transposase DDE domain-containing protein</fullName>
    </recommendedName>
</protein>
<dbReference type="InterPro" id="IPR038717">
    <property type="entry name" value="Tc1-like_DDE_dom"/>
</dbReference>
<dbReference type="EMBL" id="NBNE01003846">
    <property type="protein sequence ID" value="OWZ06723.1"/>
    <property type="molecule type" value="Genomic_DNA"/>
</dbReference>
<evidence type="ECO:0000313" key="2">
    <source>
        <dbReference type="EMBL" id="OWZ06723.1"/>
    </source>
</evidence>
<accession>A0A225VMT3</accession>
<dbReference type="Proteomes" id="UP000198211">
    <property type="component" value="Unassembled WGS sequence"/>
</dbReference>
<feature type="domain" description="Tc1-like transposase DDE" evidence="1">
    <location>
        <begin position="6"/>
        <end position="120"/>
    </location>
</feature>
<organism evidence="2 3">
    <name type="scientific">Phytophthora megakarya</name>
    <dbReference type="NCBI Taxonomy" id="4795"/>
    <lineage>
        <taxon>Eukaryota</taxon>
        <taxon>Sar</taxon>
        <taxon>Stramenopiles</taxon>
        <taxon>Oomycota</taxon>
        <taxon>Peronosporomycetes</taxon>
        <taxon>Peronosporales</taxon>
        <taxon>Peronosporaceae</taxon>
        <taxon>Phytophthora</taxon>
    </lineage>
</organism>
<comment type="caution">
    <text evidence="2">The sequence shown here is derived from an EMBL/GenBank/DDBJ whole genome shotgun (WGS) entry which is preliminary data.</text>
</comment>